<proteinExistence type="predicted"/>
<reference evidence="2" key="1">
    <citation type="submission" date="2023-04" db="EMBL/GenBank/DDBJ databases">
        <title>Phytophthora fragariaefolia NBRC 109709.</title>
        <authorList>
            <person name="Ichikawa N."/>
            <person name="Sato H."/>
            <person name="Tonouchi N."/>
        </authorList>
    </citation>
    <scope>NUCLEOTIDE SEQUENCE</scope>
    <source>
        <strain evidence="2">NBRC 109709</strain>
    </source>
</reference>
<feature type="compositionally biased region" description="Low complexity" evidence="1">
    <location>
        <begin position="77"/>
        <end position="91"/>
    </location>
</feature>
<sequence>MKSTQVANARTTSCPTSARRWKKNSVRRVSDSFVQGRVVRKAFNSSQSQCSFRMSRSWRFGTKSENLGSGTERMQLGRRVSSGRRSTSMTFDDPDPDLDLPDDPTLTFVLTGDLV</sequence>
<dbReference type="EMBL" id="BSXT01001877">
    <property type="protein sequence ID" value="GMF45715.1"/>
    <property type="molecule type" value="Genomic_DNA"/>
</dbReference>
<accession>A0A9W7CWM2</accession>
<feature type="region of interest" description="Disordered" evidence="1">
    <location>
        <begin position="63"/>
        <end position="103"/>
    </location>
</feature>
<evidence type="ECO:0000313" key="3">
    <source>
        <dbReference type="Proteomes" id="UP001165121"/>
    </source>
</evidence>
<gene>
    <name evidence="2" type="ORF">Pfra01_001649700</name>
</gene>
<organism evidence="2 3">
    <name type="scientific">Phytophthora fragariaefolia</name>
    <dbReference type="NCBI Taxonomy" id="1490495"/>
    <lineage>
        <taxon>Eukaryota</taxon>
        <taxon>Sar</taxon>
        <taxon>Stramenopiles</taxon>
        <taxon>Oomycota</taxon>
        <taxon>Peronosporomycetes</taxon>
        <taxon>Peronosporales</taxon>
        <taxon>Peronosporaceae</taxon>
        <taxon>Phytophthora</taxon>
    </lineage>
</organism>
<feature type="compositionally biased region" description="Polar residues" evidence="1">
    <location>
        <begin position="1"/>
        <end position="16"/>
    </location>
</feature>
<dbReference type="AlphaFoldDB" id="A0A9W7CWM2"/>
<comment type="caution">
    <text evidence="2">The sequence shown here is derived from an EMBL/GenBank/DDBJ whole genome shotgun (WGS) entry which is preliminary data.</text>
</comment>
<evidence type="ECO:0000313" key="2">
    <source>
        <dbReference type="EMBL" id="GMF45715.1"/>
    </source>
</evidence>
<keyword evidence="3" id="KW-1185">Reference proteome</keyword>
<evidence type="ECO:0000256" key="1">
    <source>
        <dbReference type="SAM" id="MobiDB-lite"/>
    </source>
</evidence>
<dbReference type="Proteomes" id="UP001165121">
    <property type="component" value="Unassembled WGS sequence"/>
</dbReference>
<name>A0A9W7CWM2_9STRA</name>
<feature type="compositionally biased region" description="Acidic residues" evidence="1">
    <location>
        <begin position="92"/>
        <end position="102"/>
    </location>
</feature>
<protein>
    <submittedName>
        <fullName evidence="2">Unnamed protein product</fullName>
    </submittedName>
</protein>
<feature type="region of interest" description="Disordered" evidence="1">
    <location>
        <begin position="1"/>
        <end position="21"/>
    </location>
</feature>